<evidence type="ECO:0000313" key="1">
    <source>
        <dbReference type="EMBL" id="OBZ65346.1"/>
    </source>
</evidence>
<reference evidence="1 2" key="1">
    <citation type="submission" date="2016-03" db="EMBL/GenBank/DDBJ databases">
        <title>Whole genome sequencing of Grifola frondosa 9006-11.</title>
        <authorList>
            <person name="Min B."/>
            <person name="Park H."/>
            <person name="Kim J.-G."/>
            <person name="Cho H."/>
            <person name="Oh Y.-L."/>
            <person name="Kong W.-S."/>
            <person name="Choi I.-G."/>
        </authorList>
    </citation>
    <scope>NUCLEOTIDE SEQUENCE [LARGE SCALE GENOMIC DNA]</scope>
    <source>
        <strain evidence="1 2">9006-11</strain>
    </source>
</reference>
<dbReference type="EMBL" id="LUGG01000045">
    <property type="protein sequence ID" value="OBZ65346.1"/>
    <property type="molecule type" value="Genomic_DNA"/>
</dbReference>
<dbReference type="STRING" id="5627.A0A1C7LMC4"/>
<dbReference type="Proteomes" id="UP000092993">
    <property type="component" value="Unassembled WGS sequence"/>
</dbReference>
<gene>
    <name evidence="1" type="ORF">A0H81_14668</name>
</gene>
<protein>
    <submittedName>
        <fullName evidence="1">Uncharacterized protein</fullName>
    </submittedName>
</protein>
<evidence type="ECO:0000313" key="2">
    <source>
        <dbReference type="Proteomes" id="UP000092993"/>
    </source>
</evidence>
<name>A0A1C7LMC4_GRIFR</name>
<keyword evidence="2" id="KW-1185">Reference proteome</keyword>
<dbReference type="AlphaFoldDB" id="A0A1C7LMC4"/>
<dbReference type="OrthoDB" id="3028440at2759"/>
<proteinExistence type="predicted"/>
<accession>A0A1C7LMC4</accession>
<organism evidence="1 2">
    <name type="scientific">Grifola frondosa</name>
    <name type="common">Maitake</name>
    <name type="synonym">Polyporus frondosus</name>
    <dbReference type="NCBI Taxonomy" id="5627"/>
    <lineage>
        <taxon>Eukaryota</taxon>
        <taxon>Fungi</taxon>
        <taxon>Dikarya</taxon>
        <taxon>Basidiomycota</taxon>
        <taxon>Agaricomycotina</taxon>
        <taxon>Agaricomycetes</taxon>
        <taxon>Polyporales</taxon>
        <taxon>Grifolaceae</taxon>
        <taxon>Grifola</taxon>
    </lineage>
</organism>
<comment type="caution">
    <text evidence="1">The sequence shown here is derived from an EMBL/GenBank/DDBJ whole genome shotgun (WGS) entry which is preliminary data.</text>
</comment>
<sequence>LAHDEMFMLNLLDNLPHLQLSDDHMKTILWVIRECGILNVPSLSALWKLQACLTKTTAMETHHHTSSLGNHFYMNHPLDLLALPGQPHTCQSTIEIIETQIRAACTGVQDAVDAIQMKTSVKDMITQFWLGKVITKACELQVIHLSNLDTRDERLNDHKVKGAERESIKDGINKQIQGNLFILAKLFTHR</sequence>
<feature type="non-terminal residue" evidence="1">
    <location>
        <position position="1"/>
    </location>
</feature>